<dbReference type="Gene3D" id="1.10.340.70">
    <property type="match status" value="1"/>
</dbReference>
<gene>
    <name evidence="3" type="ORF">BRETT_001962</name>
    <name evidence="4" type="ORF">DEBR0S1_01596G</name>
</gene>
<dbReference type="Proteomes" id="UP000663131">
    <property type="component" value="Chromosome 9"/>
</dbReference>
<evidence type="ECO:0000256" key="1">
    <source>
        <dbReference type="SAM" id="MobiDB-lite"/>
    </source>
</evidence>
<feature type="region of interest" description="Disordered" evidence="1">
    <location>
        <begin position="497"/>
        <end position="535"/>
    </location>
</feature>
<dbReference type="Gene3D" id="3.40.630.30">
    <property type="match status" value="1"/>
</dbReference>
<dbReference type="Pfam" id="PF00583">
    <property type="entry name" value="Acetyltransf_1"/>
    <property type="match status" value="1"/>
</dbReference>
<evidence type="ECO:0000313" key="3">
    <source>
        <dbReference type="EMBL" id="QOU21798.1"/>
    </source>
</evidence>
<dbReference type="AlphaFoldDB" id="A0A7D9CUN5"/>
<dbReference type="EMBL" id="CABFWN010000001">
    <property type="protein sequence ID" value="VUG15854.1"/>
    <property type="molecule type" value="Genomic_DNA"/>
</dbReference>
<dbReference type="KEGG" id="bbrx:BRETT_001962"/>
<organism evidence="4 5">
    <name type="scientific">Dekkera bruxellensis</name>
    <name type="common">Brettanomyces custersii</name>
    <dbReference type="NCBI Taxonomy" id="5007"/>
    <lineage>
        <taxon>Eukaryota</taxon>
        <taxon>Fungi</taxon>
        <taxon>Dikarya</taxon>
        <taxon>Ascomycota</taxon>
        <taxon>Saccharomycotina</taxon>
        <taxon>Pichiomycetes</taxon>
        <taxon>Pichiales</taxon>
        <taxon>Pichiaceae</taxon>
        <taxon>Brettanomyces</taxon>
    </lineage>
</organism>
<dbReference type="GO" id="GO:0005634">
    <property type="term" value="C:nucleus"/>
    <property type="evidence" value="ECO:0007669"/>
    <property type="project" value="TreeGrafter"/>
</dbReference>
<dbReference type="InterPro" id="IPR052742">
    <property type="entry name" value="Mito_N-acetyltransferase"/>
</dbReference>
<dbReference type="Proteomes" id="UP000478008">
    <property type="component" value="Unassembled WGS sequence"/>
</dbReference>
<protein>
    <submittedName>
        <fullName evidence="4">DEBR0S1_01596g1_1</fullName>
    </submittedName>
</protein>
<dbReference type="GO" id="GO:0016747">
    <property type="term" value="F:acyltransferase activity, transferring groups other than amino-acyl groups"/>
    <property type="evidence" value="ECO:0007669"/>
    <property type="project" value="InterPro"/>
</dbReference>
<dbReference type="EMBL" id="CP063137">
    <property type="protein sequence ID" value="QOU21798.1"/>
    <property type="molecule type" value="Genomic_DNA"/>
</dbReference>
<sequence>MAGFNNVVFSRNHYLPHYSAPYKIERVTVLLKDKETTATIYPIFYLEGLPDNLLLFLTQEYNDEISRGDTQPFFDPLTVDEFRDYWFGQFTAVMVLGDDPVLDESVSVKQWATKCLGTVFIKSCYPGRSAHVCTCNILVNAGIRRRGIGTTLTECFLTWAPRLGYSYCMIDLIFETNIAAKQMLEHLKFKKIGRVKGCGLLKSTKDSLIDALIYGRDLELGHEDDMNSKTEDIKMYLNSGQYPPNFNRQEKSRLRALAYHYSVKEGKLYLKGKEVISDVAEQLRITKKIHSKAHLGINKTTSKICERYHWPKVKETVTTVIKHCPQCSDPAKSSLVRSQVATVRFRRRKDNINSKSNHSKMITGHSVPVTASSSSVSTIPDADVSASTFPSGLPFVRPTPFVDLYRAPDAQNSAYDHLDTQMADVVDVDALVNGSPQKHGVGIRQNQSDQSLNASAVNNKMLLHSVASEIRHYDDSGIHINTPVQNGVRDIRLHSSQGLGLDNKADRANESNDPENSSSDNNQDRDLQHDVNSASKQSVDALSFIPYYLSDPQI</sequence>
<keyword evidence="5" id="KW-1185">Reference proteome</keyword>
<dbReference type="RefSeq" id="XP_041138291.1">
    <property type="nucleotide sequence ID" value="XM_041280500.1"/>
</dbReference>
<dbReference type="PANTHER" id="PTHR43138:SF2">
    <property type="entry name" value="PROTEIN SPT10"/>
    <property type="match status" value="1"/>
</dbReference>
<name>A0A7D9CUN5_DEKBR</name>
<evidence type="ECO:0000313" key="4">
    <source>
        <dbReference type="EMBL" id="VUG15854.1"/>
    </source>
</evidence>
<dbReference type="GeneID" id="64573886"/>
<dbReference type="InterPro" id="IPR000182">
    <property type="entry name" value="GNAT_dom"/>
</dbReference>
<dbReference type="InterPro" id="IPR016181">
    <property type="entry name" value="Acyl_CoA_acyltransferase"/>
</dbReference>
<reference evidence="4 5" key="1">
    <citation type="submission" date="2019-07" db="EMBL/GenBank/DDBJ databases">
        <authorList>
            <person name="Friedrich A."/>
            <person name="Schacherer J."/>
        </authorList>
    </citation>
    <scope>NUCLEOTIDE SEQUENCE [LARGE SCALE GENOMIC DNA]</scope>
</reference>
<dbReference type="Pfam" id="PF09337">
    <property type="entry name" value="zf-H2C2"/>
    <property type="match status" value="1"/>
</dbReference>
<evidence type="ECO:0000259" key="2">
    <source>
        <dbReference type="PROSITE" id="PS51186"/>
    </source>
</evidence>
<dbReference type="SUPFAM" id="SSF55729">
    <property type="entry name" value="Acyl-CoA N-acyltransferases (Nat)"/>
    <property type="match status" value="1"/>
</dbReference>
<dbReference type="PROSITE" id="PS51186">
    <property type="entry name" value="GNAT"/>
    <property type="match status" value="1"/>
</dbReference>
<reference evidence="3" key="2">
    <citation type="submission" date="2020-10" db="EMBL/GenBank/DDBJ databases">
        <authorList>
            <person name="Palmer J.M."/>
        </authorList>
    </citation>
    <scope>NUCLEOTIDE SEQUENCE</scope>
    <source>
        <strain evidence="3">UCD 2041</strain>
    </source>
</reference>
<dbReference type="OrthoDB" id="10264707at2759"/>
<dbReference type="PANTHER" id="PTHR43138">
    <property type="entry name" value="ACETYLTRANSFERASE, GNAT FAMILY"/>
    <property type="match status" value="1"/>
</dbReference>
<reference evidence="3" key="3">
    <citation type="journal article" name="BMC Genomics">
        <title>New genome assemblies reveal patterns of domestication and adaptation across Brettanomyces (Dekkera) species.</title>
        <authorList>
            <person name="Roach M.J."/>
            <person name="Borneman A.R."/>
        </authorList>
    </citation>
    <scope>NUCLEOTIDE SEQUENCE</scope>
    <source>
        <strain evidence="3">UCD 2041</strain>
    </source>
</reference>
<proteinExistence type="predicted"/>
<evidence type="ECO:0000313" key="5">
    <source>
        <dbReference type="Proteomes" id="UP000478008"/>
    </source>
</evidence>
<feature type="domain" description="N-acetyltransferase" evidence="2">
    <location>
        <begin position="52"/>
        <end position="219"/>
    </location>
</feature>
<accession>A0A7D9CUN5</accession>
<dbReference type="InterPro" id="IPR015416">
    <property type="entry name" value="Znf_H2C2_histone_UAS-bd"/>
</dbReference>